<dbReference type="SUPFAM" id="SSF46689">
    <property type="entry name" value="Homeodomain-like"/>
    <property type="match status" value="2"/>
</dbReference>
<dbReference type="SMART" id="SM00342">
    <property type="entry name" value="HTH_ARAC"/>
    <property type="match status" value="1"/>
</dbReference>
<dbReference type="PANTHER" id="PTHR43130:SF11">
    <property type="entry name" value="TRANSCRIPTIONAL REGULATORY PROTEIN"/>
    <property type="match status" value="1"/>
</dbReference>
<dbReference type="PROSITE" id="PS01124">
    <property type="entry name" value="HTH_ARAC_FAMILY_2"/>
    <property type="match status" value="1"/>
</dbReference>
<sequence length="352" mass="38512">MPRGERVLDVTIVMFEGGLSSTAVMPTEIFHSAGHLWNLLMEEPARPRFRVRTVSVDGRPVRTPYGFAMLPECGIGDVDQCDIVIVPTSGLDLDLKLVENSAILPWLRRLHAQGAYVVGVCMGAAYLAAAGLLDGRIATTHWAACPDLAARFPEVIWRPELFVTEDQRLLCSGGVGAAIDISLYLVAKFCGHEVAVQTAKALLLPMPRLMQSGYAVLPVSKAHDDPQIRAVEAYLLEHFREDVSTELLAERAALGERTFVRRFKAATGRLPAAYLQSLRIEAAKVMLEHESRAVGLISEAVGYSDLGFFRTLFKRTTGMTPGQYRAQFGPISVRGHAPPSLHLALPEPLARC</sequence>
<keyword evidence="2" id="KW-0804">Transcription</keyword>
<dbReference type="Gene3D" id="1.10.10.60">
    <property type="entry name" value="Homeodomain-like"/>
    <property type="match status" value="1"/>
</dbReference>
<accession>A0ABT8YDE1</accession>
<dbReference type="PANTHER" id="PTHR43130">
    <property type="entry name" value="ARAC-FAMILY TRANSCRIPTIONAL REGULATOR"/>
    <property type="match status" value="1"/>
</dbReference>
<comment type="caution">
    <text evidence="4">The sequence shown here is derived from an EMBL/GenBank/DDBJ whole genome shotgun (WGS) entry which is preliminary data.</text>
</comment>
<dbReference type="SUPFAM" id="SSF52317">
    <property type="entry name" value="Class I glutamine amidotransferase-like"/>
    <property type="match status" value="1"/>
</dbReference>
<evidence type="ECO:0000256" key="2">
    <source>
        <dbReference type="ARBA" id="ARBA00023163"/>
    </source>
</evidence>
<reference evidence="4" key="1">
    <citation type="submission" date="2023-07" db="EMBL/GenBank/DDBJ databases">
        <authorList>
            <person name="Kim M."/>
        </authorList>
    </citation>
    <scope>NUCLEOTIDE SEQUENCE</scope>
    <source>
        <strain evidence="4">BIUV-7</strain>
    </source>
</reference>
<dbReference type="InterPro" id="IPR002818">
    <property type="entry name" value="DJ-1/PfpI"/>
</dbReference>
<gene>
    <name evidence="4" type="ORF">Q4F19_18265</name>
</gene>
<evidence type="ECO:0000313" key="4">
    <source>
        <dbReference type="EMBL" id="MDO6416336.1"/>
    </source>
</evidence>
<keyword evidence="5" id="KW-1185">Reference proteome</keyword>
<dbReference type="EMBL" id="JAUOTP010000010">
    <property type="protein sequence ID" value="MDO6416336.1"/>
    <property type="molecule type" value="Genomic_DNA"/>
</dbReference>
<evidence type="ECO:0000259" key="3">
    <source>
        <dbReference type="PROSITE" id="PS01124"/>
    </source>
</evidence>
<dbReference type="InterPro" id="IPR029062">
    <property type="entry name" value="Class_I_gatase-like"/>
</dbReference>
<proteinExistence type="predicted"/>
<evidence type="ECO:0000256" key="1">
    <source>
        <dbReference type="ARBA" id="ARBA00023015"/>
    </source>
</evidence>
<dbReference type="Proteomes" id="UP001169764">
    <property type="component" value="Unassembled WGS sequence"/>
</dbReference>
<dbReference type="Pfam" id="PF12833">
    <property type="entry name" value="HTH_18"/>
    <property type="match status" value="1"/>
</dbReference>
<name>A0ABT8YDE1_9SPHN</name>
<dbReference type="InterPro" id="IPR009057">
    <property type="entry name" value="Homeodomain-like_sf"/>
</dbReference>
<evidence type="ECO:0000313" key="5">
    <source>
        <dbReference type="Proteomes" id="UP001169764"/>
    </source>
</evidence>
<feature type="domain" description="HTH araC/xylS-type" evidence="3">
    <location>
        <begin position="229"/>
        <end position="327"/>
    </location>
</feature>
<keyword evidence="1" id="KW-0805">Transcription regulation</keyword>
<protein>
    <submittedName>
        <fullName evidence="4">Helix-turn-helix domain-containing protein</fullName>
    </submittedName>
</protein>
<dbReference type="InterPro" id="IPR052158">
    <property type="entry name" value="INH-QAR"/>
</dbReference>
<organism evidence="4 5">
    <name type="scientific">Sphingomonas natans</name>
    <dbReference type="NCBI Taxonomy" id="3063330"/>
    <lineage>
        <taxon>Bacteria</taxon>
        <taxon>Pseudomonadati</taxon>
        <taxon>Pseudomonadota</taxon>
        <taxon>Alphaproteobacteria</taxon>
        <taxon>Sphingomonadales</taxon>
        <taxon>Sphingomonadaceae</taxon>
        <taxon>Sphingomonas</taxon>
    </lineage>
</organism>
<dbReference type="Gene3D" id="3.40.50.880">
    <property type="match status" value="1"/>
</dbReference>
<dbReference type="InterPro" id="IPR018060">
    <property type="entry name" value="HTH_AraC"/>
</dbReference>
<dbReference type="Pfam" id="PF01965">
    <property type="entry name" value="DJ-1_PfpI"/>
    <property type="match status" value="1"/>
</dbReference>